<protein>
    <submittedName>
        <fullName evidence="12">C-type cytochrome</fullName>
    </submittedName>
</protein>
<evidence type="ECO:0000256" key="1">
    <source>
        <dbReference type="ARBA" id="ARBA00003590"/>
    </source>
</evidence>
<dbReference type="PRINTS" id="PR00604">
    <property type="entry name" value="CYTCHRMECIAB"/>
</dbReference>
<dbReference type="Gene3D" id="1.10.760.10">
    <property type="entry name" value="Cytochrome c-like domain"/>
    <property type="match status" value="2"/>
</dbReference>
<dbReference type="GO" id="GO:0046872">
    <property type="term" value="F:metal ion binding"/>
    <property type="evidence" value="ECO:0007669"/>
    <property type="project" value="UniProtKB-KW"/>
</dbReference>
<feature type="domain" description="Cytochrome c" evidence="11">
    <location>
        <begin position="258"/>
        <end position="359"/>
    </location>
</feature>
<feature type="compositionally biased region" description="Low complexity" evidence="9">
    <location>
        <begin position="222"/>
        <end position="242"/>
    </location>
</feature>
<evidence type="ECO:0000256" key="10">
    <source>
        <dbReference type="SAM" id="SignalP"/>
    </source>
</evidence>
<evidence type="ECO:0000259" key="11">
    <source>
        <dbReference type="PROSITE" id="PS51007"/>
    </source>
</evidence>
<evidence type="ECO:0000256" key="6">
    <source>
        <dbReference type="ARBA" id="ARBA00022982"/>
    </source>
</evidence>
<name>A0A3S2WAV2_9PROT</name>
<keyword evidence="3" id="KW-0602">Photosynthesis</keyword>
<feature type="domain" description="Cytochrome c" evidence="11">
    <location>
        <begin position="57"/>
        <end position="145"/>
    </location>
</feature>
<keyword evidence="2" id="KW-0813">Transport</keyword>
<feature type="signal peptide" evidence="10">
    <location>
        <begin position="1"/>
        <end position="24"/>
    </location>
</feature>
<dbReference type="InterPro" id="IPR009056">
    <property type="entry name" value="Cyt_c-like_dom"/>
</dbReference>
<dbReference type="AlphaFoldDB" id="A0A3S2WAV2"/>
<keyword evidence="10" id="KW-0732">Signal</keyword>
<keyword evidence="5 8" id="KW-0479">Metal-binding</keyword>
<dbReference type="InterPro" id="IPR002327">
    <property type="entry name" value="Cyt_c_1A/1B"/>
</dbReference>
<keyword evidence="7 8" id="KW-0408">Iron</keyword>
<keyword evidence="4 8" id="KW-0349">Heme</keyword>
<dbReference type="InterPro" id="IPR036909">
    <property type="entry name" value="Cyt_c-like_dom_sf"/>
</dbReference>
<dbReference type="GO" id="GO:0015979">
    <property type="term" value="P:photosynthesis"/>
    <property type="evidence" value="ECO:0007669"/>
    <property type="project" value="UniProtKB-KW"/>
</dbReference>
<keyword evidence="13" id="KW-1185">Reference proteome</keyword>
<accession>A0A3S2WAV2</accession>
<evidence type="ECO:0000313" key="12">
    <source>
        <dbReference type="EMBL" id="RVU38176.1"/>
    </source>
</evidence>
<keyword evidence="6" id="KW-0249">Electron transport</keyword>
<feature type="region of interest" description="Disordered" evidence="9">
    <location>
        <begin position="209"/>
        <end position="247"/>
    </location>
</feature>
<evidence type="ECO:0000256" key="8">
    <source>
        <dbReference type="PROSITE-ProRule" id="PRU00433"/>
    </source>
</evidence>
<comment type="caution">
    <text evidence="12">The sequence shown here is derived from an EMBL/GenBank/DDBJ whole genome shotgun (WGS) entry which is preliminary data.</text>
</comment>
<comment type="function">
    <text evidence="1">Cytochrome c2 is found mainly in purple, non-sulfur, photosynthetic bacteria where it functions as the electron donor to the oxidized bacteriochlorophyll in the photophosphorylation pathway. However, it may also have a role in the respiratory chain and is found in some non-photosynthetic bacteria.</text>
</comment>
<sequence>MSKYRNLLLGFAIAGTLCGTTAQAEPLGLGREALPEEVAAWNTDIRPDGQGLPEGSGSVLQGEEVFADQCAVCHGDFAEGVDRWPVLAGGHGTLKSRNPVKTIGSYWPYLSTAYDYIERAMPFGNARSLSSDEIYGIVAYLLYMNDLVDDEFVLSKENFTEIHLPNEANFVADDRPDTPTMAQAEPCMTNCKESVEITARAQVIDVTPEDAGIPEGGEDAAEGGYDQAAAETADPESAAESATGDDQVASAAPALDAGLVEEGQGIFKKKCGSCHSADEGKHKIGPSLHAVYGQTAASVDGFTKYSKDMKSAELMWDAETLDQFLTKPKSLVKRTRMSFVGLKKDGDRAAVIEYLKSLTPTN</sequence>
<organism evidence="12 13">
    <name type="scientific">Hwanghaeella grinnelliae</name>
    <dbReference type="NCBI Taxonomy" id="2500179"/>
    <lineage>
        <taxon>Bacteria</taxon>
        <taxon>Pseudomonadati</taxon>
        <taxon>Pseudomonadota</taxon>
        <taxon>Alphaproteobacteria</taxon>
        <taxon>Rhodospirillales</taxon>
        <taxon>Rhodospirillaceae</taxon>
        <taxon>Hwanghaeella</taxon>
    </lineage>
</organism>
<dbReference type="PROSITE" id="PS51007">
    <property type="entry name" value="CYTC"/>
    <property type="match status" value="2"/>
</dbReference>
<evidence type="ECO:0000256" key="7">
    <source>
        <dbReference type="ARBA" id="ARBA00023004"/>
    </source>
</evidence>
<dbReference type="SUPFAM" id="SSF46626">
    <property type="entry name" value="Cytochrome c"/>
    <property type="match status" value="2"/>
</dbReference>
<evidence type="ECO:0000256" key="3">
    <source>
        <dbReference type="ARBA" id="ARBA00022531"/>
    </source>
</evidence>
<gene>
    <name evidence="12" type="ORF">EOI86_02425</name>
</gene>
<dbReference type="Proteomes" id="UP000287447">
    <property type="component" value="Unassembled WGS sequence"/>
</dbReference>
<feature type="chain" id="PRO_5018701850" evidence="10">
    <location>
        <begin position="25"/>
        <end position="362"/>
    </location>
</feature>
<evidence type="ECO:0000313" key="13">
    <source>
        <dbReference type="Proteomes" id="UP000287447"/>
    </source>
</evidence>
<dbReference type="EMBL" id="SADE01000001">
    <property type="protein sequence ID" value="RVU38176.1"/>
    <property type="molecule type" value="Genomic_DNA"/>
</dbReference>
<dbReference type="PANTHER" id="PTHR11961">
    <property type="entry name" value="CYTOCHROME C"/>
    <property type="match status" value="1"/>
</dbReference>
<evidence type="ECO:0000256" key="9">
    <source>
        <dbReference type="SAM" id="MobiDB-lite"/>
    </source>
</evidence>
<evidence type="ECO:0000256" key="4">
    <source>
        <dbReference type="ARBA" id="ARBA00022617"/>
    </source>
</evidence>
<evidence type="ECO:0000256" key="5">
    <source>
        <dbReference type="ARBA" id="ARBA00022723"/>
    </source>
</evidence>
<dbReference type="RefSeq" id="WP_127763548.1">
    <property type="nucleotide sequence ID" value="NZ_SADE01000001.1"/>
</dbReference>
<reference evidence="13" key="1">
    <citation type="submission" date="2019-01" db="EMBL/GenBank/DDBJ databases">
        <title>Gri0909 isolated from a small marine red alga.</title>
        <authorList>
            <person name="Kim J."/>
            <person name="Jeong S.E."/>
            <person name="Jeon C.O."/>
        </authorList>
    </citation>
    <scope>NUCLEOTIDE SEQUENCE [LARGE SCALE GENOMIC DNA]</scope>
    <source>
        <strain evidence="13">Gri0909</strain>
    </source>
</reference>
<dbReference type="GO" id="GO:0020037">
    <property type="term" value="F:heme binding"/>
    <property type="evidence" value="ECO:0007669"/>
    <property type="project" value="InterPro"/>
</dbReference>
<dbReference type="Pfam" id="PF00034">
    <property type="entry name" value="Cytochrom_C"/>
    <property type="match status" value="2"/>
</dbReference>
<dbReference type="GO" id="GO:0009055">
    <property type="term" value="F:electron transfer activity"/>
    <property type="evidence" value="ECO:0007669"/>
    <property type="project" value="InterPro"/>
</dbReference>
<proteinExistence type="predicted"/>
<dbReference type="OrthoDB" id="9779283at2"/>
<evidence type="ECO:0000256" key="2">
    <source>
        <dbReference type="ARBA" id="ARBA00022448"/>
    </source>
</evidence>